<dbReference type="EC" id="2.7.11.1" evidence="3"/>
<keyword evidence="5" id="KW-0723">Serine/threonine-protein kinase</keyword>
<keyword evidence="6" id="KW-0808">Transferase</keyword>
<dbReference type="GO" id="GO:0005737">
    <property type="term" value="C:cytoplasm"/>
    <property type="evidence" value="ECO:0007669"/>
    <property type="project" value="UniProtKB-SubCell"/>
</dbReference>
<keyword evidence="9" id="KW-0067">ATP-binding</keyword>
<evidence type="ECO:0000256" key="6">
    <source>
        <dbReference type="ARBA" id="ARBA00022679"/>
    </source>
</evidence>
<organism evidence="13 14">
    <name type="scientific">Echinostoma caproni</name>
    <dbReference type="NCBI Taxonomy" id="27848"/>
    <lineage>
        <taxon>Eukaryota</taxon>
        <taxon>Metazoa</taxon>
        <taxon>Spiralia</taxon>
        <taxon>Lophotrochozoa</taxon>
        <taxon>Platyhelminthes</taxon>
        <taxon>Trematoda</taxon>
        <taxon>Digenea</taxon>
        <taxon>Plagiorchiida</taxon>
        <taxon>Echinostomata</taxon>
        <taxon>Echinostomatoidea</taxon>
        <taxon>Echinostomatidae</taxon>
        <taxon>Echinostoma</taxon>
    </lineage>
</organism>
<dbReference type="GO" id="GO:0004674">
    <property type="term" value="F:protein serine/threonine kinase activity"/>
    <property type="evidence" value="ECO:0007669"/>
    <property type="project" value="UniProtKB-KW"/>
</dbReference>
<evidence type="ECO:0000259" key="12">
    <source>
        <dbReference type="PROSITE" id="PS50011"/>
    </source>
</evidence>
<evidence type="ECO:0000256" key="9">
    <source>
        <dbReference type="ARBA" id="ARBA00022840"/>
    </source>
</evidence>
<keyword evidence="4" id="KW-0963">Cytoplasm</keyword>
<dbReference type="Pfam" id="PF12202">
    <property type="entry name" value="OSR1_C"/>
    <property type="match status" value="1"/>
</dbReference>
<dbReference type="AlphaFoldDB" id="A0A3P8GUZ5"/>
<evidence type="ECO:0000256" key="2">
    <source>
        <dbReference type="ARBA" id="ARBA00008874"/>
    </source>
</evidence>
<proteinExistence type="inferred from homology"/>
<dbReference type="PANTHER" id="PTHR48012:SF16">
    <property type="entry name" value="NON-SPECIFIC SERINE_THREONINE PROTEIN KINASE"/>
    <property type="match status" value="1"/>
</dbReference>
<dbReference type="Proteomes" id="UP000272942">
    <property type="component" value="Unassembled WGS sequence"/>
</dbReference>
<sequence>MCPANSRKCTIKIIDLEKCSTSAPLEEINREIKSMKIMKNENIVAYYASFVDATKLCIVMDLHQRGSRLAVIKYTQSKRNVSYGVFDETTIATILRDVWLELAYIHENGPVHRDLKCGNLLVKDDDIIQIADFGVTRFLATHVDLRRFSFVGTLCWMAPEVMQQARGYNQNYINYGQNFRKFTRVCLLKDPGQRLSALELLGHTYIKAKAKDREFLCLVLLGGKIPPSAMRVSKHADDGAERRDLKNNSTEWIFDTIGRASSQRGLDSEKDSDEMEYADGTGVSGGGWGLLPSATASAVVGGMTKAFISALNTTRNIKQKNELQDISFNYVPSKDSAEVLARKLVETNLLDGCDLLLVAHNVSKLISNPAARERIFPLNSPPAPGQVPVESELHGYAKLCLLLDK</sequence>
<keyword evidence="14" id="KW-1185">Reference proteome</keyword>
<dbReference type="InterPro" id="IPR024678">
    <property type="entry name" value="Kinase_OSR1/WNK_CCT"/>
</dbReference>
<dbReference type="PANTHER" id="PTHR48012">
    <property type="entry name" value="STERILE20-LIKE KINASE, ISOFORM B-RELATED"/>
    <property type="match status" value="1"/>
</dbReference>
<evidence type="ECO:0000256" key="1">
    <source>
        <dbReference type="ARBA" id="ARBA00004496"/>
    </source>
</evidence>
<dbReference type="SMART" id="SM00220">
    <property type="entry name" value="S_TKc"/>
    <property type="match status" value="1"/>
</dbReference>
<evidence type="ECO:0000313" key="13">
    <source>
        <dbReference type="EMBL" id="VDP92992.1"/>
    </source>
</evidence>
<comment type="catalytic activity">
    <reaction evidence="11">
        <text>L-seryl-[protein] + ATP = O-phospho-L-seryl-[protein] + ADP + H(+)</text>
        <dbReference type="Rhea" id="RHEA:17989"/>
        <dbReference type="Rhea" id="RHEA-COMP:9863"/>
        <dbReference type="Rhea" id="RHEA-COMP:11604"/>
        <dbReference type="ChEBI" id="CHEBI:15378"/>
        <dbReference type="ChEBI" id="CHEBI:29999"/>
        <dbReference type="ChEBI" id="CHEBI:30616"/>
        <dbReference type="ChEBI" id="CHEBI:83421"/>
        <dbReference type="ChEBI" id="CHEBI:456216"/>
        <dbReference type="EC" id="2.7.11.1"/>
    </reaction>
</comment>
<dbReference type="SUPFAM" id="SSF56112">
    <property type="entry name" value="Protein kinase-like (PK-like)"/>
    <property type="match status" value="1"/>
</dbReference>
<dbReference type="InterPro" id="IPR011009">
    <property type="entry name" value="Kinase-like_dom_sf"/>
</dbReference>
<dbReference type="PROSITE" id="PS50011">
    <property type="entry name" value="PROTEIN_KINASE_DOM"/>
    <property type="match status" value="1"/>
</dbReference>
<feature type="domain" description="Protein kinase" evidence="12">
    <location>
        <begin position="1"/>
        <end position="278"/>
    </location>
</feature>
<evidence type="ECO:0000256" key="4">
    <source>
        <dbReference type="ARBA" id="ARBA00022490"/>
    </source>
</evidence>
<dbReference type="Gene3D" id="3.10.20.90">
    <property type="entry name" value="Phosphatidylinositol 3-kinase Catalytic Subunit, Chain A, domain 1"/>
    <property type="match status" value="1"/>
</dbReference>
<dbReference type="Pfam" id="PF00069">
    <property type="entry name" value="Pkinase"/>
    <property type="match status" value="1"/>
</dbReference>
<evidence type="ECO:0000256" key="8">
    <source>
        <dbReference type="ARBA" id="ARBA00022777"/>
    </source>
</evidence>
<evidence type="ECO:0000256" key="11">
    <source>
        <dbReference type="ARBA" id="ARBA00048679"/>
    </source>
</evidence>
<name>A0A3P8GUZ5_9TREM</name>
<dbReference type="InterPro" id="IPR000719">
    <property type="entry name" value="Prot_kinase_dom"/>
</dbReference>
<gene>
    <name evidence="13" type="ORF">ECPE_LOCUS15720</name>
</gene>
<keyword evidence="7" id="KW-0547">Nucleotide-binding</keyword>
<dbReference type="GO" id="GO:0005524">
    <property type="term" value="F:ATP binding"/>
    <property type="evidence" value="ECO:0007669"/>
    <property type="project" value="UniProtKB-KW"/>
</dbReference>
<dbReference type="EMBL" id="UZAN01061560">
    <property type="protein sequence ID" value="VDP92992.1"/>
    <property type="molecule type" value="Genomic_DNA"/>
</dbReference>
<dbReference type="InterPro" id="IPR050629">
    <property type="entry name" value="STE20/SPS1-PAK"/>
</dbReference>
<evidence type="ECO:0000256" key="10">
    <source>
        <dbReference type="ARBA" id="ARBA00047899"/>
    </source>
</evidence>
<comment type="catalytic activity">
    <reaction evidence="10">
        <text>L-threonyl-[protein] + ATP = O-phospho-L-threonyl-[protein] + ADP + H(+)</text>
        <dbReference type="Rhea" id="RHEA:46608"/>
        <dbReference type="Rhea" id="RHEA-COMP:11060"/>
        <dbReference type="Rhea" id="RHEA-COMP:11605"/>
        <dbReference type="ChEBI" id="CHEBI:15378"/>
        <dbReference type="ChEBI" id="CHEBI:30013"/>
        <dbReference type="ChEBI" id="CHEBI:30616"/>
        <dbReference type="ChEBI" id="CHEBI:61977"/>
        <dbReference type="ChEBI" id="CHEBI:456216"/>
        <dbReference type="EC" id="2.7.11.1"/>
    </reaction>
</comment>
<protein>
    <recommendedName>
        <fullName evidence="3">non-specific serine/threonine protein kinase</fullName>
        <ecNumber evidence="3">2.7.11.1</ecNumber>
    </recommendedName>
</protein>
<dbReference type="Gene3D" id="1.10.510.10">
    <property type="entry name" value="Transferase(Phosphotransferase) domain 1"/>
    <property type="match status" value="1"/>
</dbReference>
<evidence type="ECO:0000313" key="14">
    <source>
        <dbReference type="Proteomes" id="UP000272942"/>
    </source>
</evidence>
<evidence type="ECO:0000256" key="3">
    <source>
        <dbReference type="ARBA" id="ARBA00012513"/>
    </source>
</evidence>
<accession>A0A3P8GUZ5</accession>
<comment type="similarity">
    <text evidence="2">Belongs to the protein kinase superfamily. STE Ser/Thr protein kinase family. STE20 subfamily.</text>
</comment>
<keyword evidence="8" id="KW-0418">Kinase</keyword>
<evidence type="ECO:0000256" key="7">
    <source>
        <dbReference type="ARBA" id="ARBA00022741"/>
    </source>
</evidence>
<reference evidence="13 14" key="1">
    <citation type="submission" date="2018-11" db="EMBL/GenBank/DDBJ databases">
        <authorList>
            <consortium name="Pathogen Informatics"/>
        </authorList>
    </citation>
    <scope>NUCLEOTIDE SEQUENCE [LARGE SCALE GENOMIC DNA]</scope>
    <source>
        <strain evidence="13 14">Egypt</strain>
    </source>
</reference>
<comment type="subcellular location">
    <subcellularLocation>
        <location evidence="1">Cytoplasm</location>
    </subcellularLocation>
</comment>
<evidence type="ECO:0000256" key="5">
    <source>
        <dbReference type="ARBA" id="ARBA00022527"/>
    </source>
</evidence>
<dbReference type="OrthoDB" id="8693905at2759"/>